<dbReference type="InterPro" id="IPR036819">
    <property type="entry name" value="Subtilisin_inhibitor-like_sf"/>
</dbReference>
<evidence type="ECO:0000256" key="5">
    <source>
        <dbReference type="ARBA" id="ARBA00022900"/>
    </source>
</evidence>
<evidence type="ECO:0000256" key="4">
    <source>
        <dbReference type="ARBA" id="ARBA00022690"/>
    </source>
</evidence>
<evidence type="ECO:0000256" key="3">
    <source>
        <dbReference type="ARBA" id="ARBA00022525"/>
    </source>
</evidence>
<evidence type="ECO:0000256" key="7">
    <source>
        <dbReference type="SAM" id="SignalP"/>
    </source>
</evidence>
<dbReference type="EMBL" id="JAJAQC010000047">
    <property type="protein sequence ID" value="MDA0567008.1"/>
    <property type="molecule type" value="Genomic_DNA"/>
</dbReference>
<keyword evidence="6" id="KW-1015">Disulfide bond</keyword>
<feature type="chain" id="PRO_5040796543" description="Subtilisin inhibitor domain-containing protein" evidence="7">
    <location>
        <begin position="25"/>
        <end position="134"/>
    </location>
</feature>
<evidence type="ECO:0000256" key="2">
    <source>
        <dbReference type="ARBA" id="ARBA00010472"/>
    </source>
</evidence>
<dbReference type="RefSeq" id="WP_270074262.1">
    <property type="nucleotide sequence ID" value="NZ_JAJAQC010000047.1"/>
</dbReference>
<sequence>MPMLCRLAASVAAAASAAVLTVAAAAPADARESSSTLEITVERVLADTVDRFWLNCAPDFGTHPEPHAACDRLRTLDGDLHRLSPEYVLCPGDHDPVRVEITGTWQGEDRDFTARYANSCSARAVGGPVVPVDA</sequence>
<keyword evidence="5" id="KW-0722">Serine protease inhibitor</keyword>
<feature type="domain" description="Subtilisin inhibitor" evidence="8">
    <location>
        <begin position="35"/>
        <end position="118"/>
    </location>
</feature>
<dbReference type="GO" id="GO:0005576">
    <property type="term" value="C:extracellular region"/>
    <property type="evidence" value="ECO:0007669"/>
    <property type="project" value="UniProtKB-SubCell"/>
</dbReference>
<proteinExistence type="inferred from homology"/>
<gene>
    <name evidence="9" type="ORF">LG943_22205</name>
</gene>
<dbReference type="Proteomes" id="UP001140076">
    <property type="component" value="Unassembled WGS sequence"/>
</dbReference>
<organism evidence="9 10">
    <name type="scientific">Streptomonospora mangrovi</name>
    <dbReference type="NCBI Taxonomy" id="2883123"/>
    <lineage>
        <taxon>Bacteria</taxon>
        <taxon>Bacillati</taxon>
        <taxon>Actinomycetota</taxon>
        <taxon>Actinomycetes</taxon>
        <taxon>Streptosporangiales</taxon>
        <taxon>Nocardiopsidaceae</taxon>
        <taxon>Streptomonospora</taxon>
    </lineage>
</organism>
<reference evidence="9" key="1">
    <citation type="submission" date="2021-10" db="EMBL/GenBank/DDBJ databases">
        <title>Streptomonospora sp. nov., isolated from mangrove soil.</title>
        <authorList>
            <person name="Chen X."/>
            <person name="Ge X."/>
            <person name="Liu W."/>
        </authorList>
    </citation>
    <scope>NUCLEOTIDE SEQUENCE</scope>
    <source>
        <strain evidence="9">S1-112</strain>
    </source>
</reference>
<keyword evidence="3" id="KW-0964">Secreted</keyword>
<keyword evidence="7" id="KW-0732">Signal</keyword>
<evidence type="ECO:0000259" key="8">
    <source>
        <dbReference type="Pfam" id="PF00720"/>
    </source>
</evidence>
<dbReference type="SUPFAM" id="SSF55399">
    <property type="entry name" value="Subtilisin inhibitor"/>
    <property type="match status" value="1"/>
</dbReference>
<accession>A0A9X3NPD2</accession>
<protein>
    <recommendedName>
        <fullName evidence="8">Subtilisin inhibitor domain-containing protein</fullName>
    </recommendedName>
</protein>
<dbReference type="AlphaFoldDB" id="A0A9X3NPD2"/>
<keyword evidence="4" id="KW-0646">Protease inhibitor</keyword>
<dbReference type="Pfam" id="PF00720">
    <property type="entry name" value="SSI"/>
    <property type="match status" value="1"/>
</dbReference>
<dbReference type="InterPro" id="IPR020054">
    <property type="entry name" value="Prot_inh_SSI_I16_CS"/>
</dbReference>
<comment type="subcellular location">
    <subcellularLocation>
        <location evidence="1">Secreted</location>
    </subcellularLocation>
</comment>
<feature type="signal peptide" evidence="7">
    <location>
        <begin position="1"/>
        <end position="24"/>
    </location>
</feature>
<dbReference type="GO" id="GO:0004867">
    <property type="term" value="F:serine-type endopeptidase inhibitor activity"/>
    <property type="evidence" value="ECO:0007669"/>
    <property type="project" value="UniProtKB-KW"/>
</dbReference>
<comment type="caution">
    <text evidence="9">The sequence shown here is derived from an EMBL/GenBank/DDBJ whole genome shotgun (WGS) entry which is preliminary data.</text>
</comment>
<dbReference type="PROSITE" id="PS00999">
    <property type="entry name" value="SSI"/>
    <property type="match status" value="1"/>
</dbReference>
<name>A0A9X3NPD2_9ACTN</name>
<comment type="similarity">
    <text evidence="2">Belongs to the protease inhibitor I16 (SSI) family.</text>
</comment>
<dbReference type="Gene3D" id="3.30.350.10">
    <property type="entry name" value="Subtilisin inhibitor-like"/>
    <property type="match status" value="1"/>
</dbReference>
<dbReference type="InterPro" id="IPR023549">
    <property type="entry name" value="Subtilisin_inhibitor"/>
</dbReference>
<keyword evidence="10" id="KW-1185">Reference proteome</keyword>
<evidence type="ECO:0000313" key="10">
    <source>
        <dbReference type="Proteomes" id="UP001140076"/>
    </source>
</evidence>
<evidence type="ECO:0000256" key="6">
    <source>
        <dbReference type="ARBA" id="ARBA00023157"/>
    </source>
</evidence>
<evidence type="ECO:0000313" key="9">
    <source>
        <dbReference type="EMBL" id="MDA0567008.1"/>
    </source>
</evidence>
<evidence type="ECO:0000256" key="1">
    <source>
        <dbReference type="ARBA" id="ARBA00004613"/>
    </source>
</evidence>